<dbReference type="Pfam" id="PF13624">
    <property type="entry name" value="SurA_N_3"/>
    <property type="match status" value="1"/>
</dbReference>
<evidence type="ECO:0000256" key="7">
    <source>
        <dbReference type="SAM" id="MobiDB-lite"/>
    </source>
</evidence>
<keyword evidence="11" id="KW-1185">Reference proteome</keyword>
<evidence type="ECO:0000256" key="5">
    <source>
        <dbReference type="ARBA" id="ARBA00023235"/>
    </source>
</evidence>
<protein>
    <recommendedName>
        <fullName evidence="2">peptidylprolyl isomerase</fullName>
        <ecNumber evidence="2">5.2.1.8</ecNumber>
    </recommendedName>
</protein>
<evidence type="ECO:0000259" key="9">
    <source>
        <dbReference type="PROSITE" id="PS50198"/>
    </source>
</evidence>
<dbReference type="Gene3D" id="3.10.50.40">
    <property type="match status" value="1"/>
</dbReference>
<comment type="catalytic activity">
    <reaction evidence="1">
        <text>[protein]-peptidylproline (omega=180) = [protein]-peptidylproline (omega=0)</text>
        <dbReference type="Rhea" id="RHEA:16237"/>
        <dbReference type="Rhea" id="RHEA-COMP:10747"/>
        <dbReference type="Rhea" id="RHEA-COMP:10748"/>
        <dbReference type="ChEBI" id="CHEBI:83833"/>
        <dbReference type="ChEBI" id="CHEBI:83834"/>
        <dbReference type="EC" id="5.2.1.8"/>
    </reaction>
</comment>
<dbReference type="PROSITE" id="PS51257">
    <property type="entry name" value="PROKAR_LIPOPROTEIN"/>
    <property type="match status" value="1"/>
</dbReference>
<keyword evidence="5 6" id="KW-0413">Isomerase</keyword>
<dbReference type="Proteomes" id="UP000288812">
    <property type="component" value="Unassembled WGS sequence"/>
</dbReference>
<dbReference type="InterPro" id="IPR023058">
    <property type="entry name" value="PPIase_PpiC_CS"/>
</dbReference>
<feature type="region of interest" description="Disordered" evidence="7">
    <location>
        <begin position="326"/>
        <end position="364"/>
    </location>
</feature>
<dbReference type="InterPro" id="IPR000297">
    <property type="entry name" value="PPIase_PpiC"/>
</dbReference>
<dbReference type="SUPFAM" id="SSF54534">
    <property type="entry name" value="FKBP-like"/>
    <property type="match status" value="1"/>
</dbReference>
<evidence type="ECO:0000256" key="4">
    <source>
        <dbReference type="ARBA" id="ARBA00023110"/>
    </source>
</evidence>
<dbReference type="PANTHER" id="PTHR47245">
    <property type="entry name" value="PEPTIDYLPROLYL ISOMERASE"/>
    <property type="match status" value="1"/>
</dbReference>
<sequence length="364" mass="40725">MKSFNKKLVAFFSLGILLFTTACNKGPEGMIASVNGVDIPEEKFIMNYVSQRNQMVLYGGSEEILEKSSFDDPSKSIDESLRETALEDLIQMEILRQDAESKGIKVTNEEVDERLNSIIEQYENEEEYLAALDELKITPEFYRSNIENYILMDKYAAQIAEEVEATDEDAQKYYDEHKSDFFVAKAAHILVEDEKEAIKLKKEIDKGADFAELAKENSIDPGSVESGGDLGEFTSGTMVAEFENAIKVMKEGEVSDPVQTEYGYHIIRLDSKKDNSFDNVKNQILQIVTQEKFGTYINDVEKAADVKRYMKPASIVVSEEYLVAPEPAPTEEATGEGAPVNNTLPTENETAETGNAESENTAEE</sequence>
<dbReference type="PROSITE" id="PS01096">
    <property type="entry name" value="PPIC_PPIASE_1"/>
    <property type="match status" value="1"/>
</dbReference>
<evidence type="ECO:0000313" key="11">
    <source>
        <dbReference type="Proteomes" id="UP000288812"/>
    </source>
</evidence>
<organism evidence="10 11">
    <name type="scientific">Anaerosphaera multitolerans</name>
    <dbReference type="NCBI Taxonomy" id="2487351"/>
    <lineage>
        <taxon>Bacteria</taxon>
        <taxon>Bacillati</taxon>
        <taxon>Bacillota</taxon>
        <taxon>Tissierellia</taxon>
        <taxon>Tissierellales</taxon>
        <taxon>Peptoniphilaceae</taxon>
        <taxon>Anaerosphaera</taxon>
    </lineage>
</organism>
<dbReference type="EMBL" id="RLIH01000004">
    <property type="protein sequence ID" value="RVU55132.1"/>
    <property type="molecule type" value="Genomic_DNA"/>
</dbReference>
<feature type="domain" description="PpiC" evidence="9">
    <location>
        <begin position="185"/>
        <end position="271"/>
    </location>
</feature>
<dbReference type="Pfam" id="PF00639">
    <property type="entry name" value="Rotamase"/>
    <property type="match status" value="1"/>
</dbReference>
<evidence type="ECO:0000313" key="10">
    <source>
        <dbReference type="EMBL" id="RVU55132.1"/>
    </source>
</evidence>
<evidence type="ECO:0000256" key="3">
    <source>
        <dbReference type="ARBA" id="ARBA00022729"/>
    </source>
</evidence>
<feature type="compositionally biased region" description="Low complexity" evidence="7">
    <location>
        <begin position="330"/>
        <end position="339"/>
    </location>
</feature>
<dbReference type="EC" id="5.2.1.8" evidence="2"/>
<proteinExistence type="predicted"/>
<dbReference type="AlphaFoldDB" id="A0A437S800"/>
<dbReference type="GO" id="GO:0003755">
    <property type="term" value="F:peptidyl-prolyl cis-trans isomerase activity"/>
    <property type="evidence" value="ECO:0007669"/>
    <property type="project" value="UniProtKB-KW"/>
</dbReference>
<dbReference type="PROSITE" id="PS50198">
    <property type="entry name" value="PPIC_PPIASE_2"/>
    <property type="match status" value="1"/>
</dbReference>
<feature type="compositionally biased region" description="Low complexity" evidence="7">
    <location>
        <begin position="346"/>
        <end position="364"/>
    </location>
</feature>
<evidence type="ECO:0000256" key="2">
    <source>
        <dbReference type="ARBA" id="ARBA00013194"/>
    </source>
</evidence>
<evidence type="ECO:0000256" key="1">
    <source>
        <dbReference type="ARBA" id="ARBA00000971"/>
    </source>
</evidence>
<dbReference type="PANTHER" id="PTHR47245:SF1">
    <property type="entry name" value="FOLDASE PROTEIN PRSA"/>
    <property type="match status" value="1"/>
</dbReference>
<accession>A0A437S800</accession>
<gene>
    <name evidence="10" type="ORF">EF514_04380</name>
</gene>
<dbReference type="OrthoDB" id="14196at2"/>
<evidence type="ECO:0000256" key="6">
    <source>
        <dbReference type="PROSITE-ProRule" id="PRU00278"/>
    </source>
</evidence>
<dbReference type="InterPro" id="IPR027304">
    <property type="entry name" value="Trigger_fact/SurA_dom_sf"/>
</dbReference>
<dbReference type="InterPro" id="IPR050245">
    <property type="entry name" value="PrsA_foldase"/>
</dbReference>
<dbReference type="SUPFAM" id="SSF109998">
    <property type="entry name" value="Triger factor/SurA peptide-binding domain-like"/>
    <property type="match status" value="1"/>
</dbReference>
<keyword evidence="3 8" id="KW-0732">Signal</keyword>
<feature type="chain" id="PRO_5038777519" description="peptidylprolyl isomerase" evidence="8">
    <location>
        <begin position="23"/>
        <end position="364"/>
    </location>
</feature>
<comment type="caution">
    <text evidence="10">The sequence shown here is derived from an EMBL/GenBank/DDBJ whole genome shotgun (WGS) entry which is preliminary data.</text>
</comment>
<dbReference type="Gene3D" id="1.10.4030.10">
    <property type="entry name" value="Porin chaperone SurA, peptide-binding domain"/>
    <property type="match status" value="1"/>
</dbReference>
<feature type="signal peptide" evidence="8">
    <location>
        <begin position="1"/>
        <end position="22"/>
    </location>
</feature>
<evidence type="ECO:0000256" key="8">
    <source>
        <dbReference type="SAM" id="SignalP"/>
    </source>
</evidence>
<dbReference type="RefSeq" id="WP_127724207.1">
    <property type="nucleotide sequence ID" value="NZ_RLIH01000004.1"/>
</dbReference>
<keyword evidence="4 6" id="KW-0697">Rotamase</keyword>
<name>A0A437S800_9FIRM</name>
<dbReference type="InterPro" id="IPR046357">
    <property type="entry name" value="PPIase_dom_sf"/>
</dbReference>
<reference evidence="10 11" key="1">
    <citation type="submission" date="2018-11" db="EMBL/GenBank/DDBJ databases">
        <title>Genome sequencing and assembly of Anaerosphaera sp. nov., GS7-6-2.</title>
        <authorList>
            <person name="Rettenmaier R."/>
            <person name="Liebl W."/>
            <person name="Zverlov V."/>
        </authorList>
    </citation>
    <scope>NUCLEOTIDE SEQUENCE [LARGE SCALE GENOMIC DNA]</scope>
    <source>
        <strain evidence="10 11">GS7-6-2</strain>
    </source>
</reference>